<evidence type="ECO:0000313" key="1">
    <source>
        <dbReference type="EMBL" id="RCI10548.1"/>
    </source>
</evidence>
<gene>
    <name evidence="1" type="ORF">L249_4482</name>
</gene>
<dbReference type="EMBL" id="LKCN02000012">
    <property type="protein sequence ID" value="RCI10548.1"/>
    <property type="molecule type" value="Genomic_DNA"/>
</dbReference>
<reference evidence="1 2" key="1">
    <citation type="journal article" date="2015" name="BMC Genomics">
        <title>Insights from the genome of Ophiocordyceps polyrhachis-furcata to pathogenicity and host specificity in insect fungi.</title>
        <authorList>
            <person name="Wichadakul D."/>
            <person name="Kobmoo N."/>
            <person name="Ingsriswang S."/>
            <person name="Tangphatsornruang S."/>
            <person name="Chantasingh D."/>
            <person name="Luangsa-ard J.J."/>
            <person name="Eurwilaichitr L."/>
        </authorList>
    </citation>
    <scope>NUCLEOTIDE SEQUENCE [LARGE SCALE GENOMIC DNA]</scope>
    <source>
        <strain evidence="1 2">BCC 54312</strain>
    </source>
</reference>
<sequence>MLPRTGYPIVRRAKPARTGGRDIILAGSYYAKLARTSRHMHVDPARIGYTRDLPRITCPSRRSASPGQHVLAAVLSSLGQIVLVDVSSLGHVILAGDRNAKLARTSRRIRVDPARTGYPSIPKLFRIICSRQIVLVDPSSLRQLVLADTLGWEYCLGQFVLVDVSSLGHVILAGNCDAKLARTSGRMHVDPARTGYARDLPKTTCPSRRRGQVILVDPSSLRQLVLAVVCRAEPARTGGRRILGWEYPLGRIILVDVSSLGHAILTGNYNAKPARTSRQDLSSPGRTIPADRTSGWKFPLGYLVLAGVRAPVTCYYSAHSVFVLALPLALIAHS</sequence>
<comment type="caution">
    <text evidence="1">The sequence shown here is derived from an EMBL/GenBank/DDBJ whole genome shotgun (WGS) entry which is preliminary data.</text>
</comment>
<organism evidence="1 2">
    <name type="scientific">Ophiocordyceps polyrhachis-furcata BCC 54312</name>
    <dbReference type="NCBI Taxonomy" id="1330021"/>
    <lineage>
        <taxon>Eukaryota</taxon>
        <taxon>Fungi</taxon>
        <taxon>Dikarya</taxon>
        <taxon>Ascomycota</taxon>
        <taxon>Pezizomycotina</taxon>
        <taxon>Sordariomycetes</taxon>
        <taxon>Hypocreomycetidae</taxon>
        <taxon>Hypocreales</taxon>
        <taxon>Ophiocordycipitaceae</taxon>
        <taxon>Ophiocordyceps</taxon>
    </lineage>
</organism>
<dbReference type="Proteomes" id="UP000253664">
    <property type="component" value="Unassembled WGS sequence"/>
</dbReference>
<name>A0A367L7Z6_9HYPO</name>
<feature type="non-terminal residue" evidence="1">
    <location>
        <position position="334"/>
    </location>
</feature>
<dbReference type="AlphaFoldDB" id="A0A367L7Z6"/>
<protein>
    <submittedName>
        <fullName evidence="1">Uncharacterized protein</fullName>
    </submittedName>
</protein>
<proteinExistence type="predicted"/>
<accession>A0A367L7Z6</accession>
<evidence type="ECO:0000313" key="2">
    <source>
        <dbReference type="Proteomes" id="UP000253664"/>
    </source>
</evidence>
<keyword evidence="2" id="KW-1185">Reference proteome</keyword>